<dbReference type="EMBL" id="CP033972">
    <property type="protein sequence ID" value="AZG47375.1"/>
    <property type="molecule type" value="Genomic_DNA"/>
</dbReference>
<evidence type="ECO:0000256" key="4">
    <source>
        <dbReference type="ARBA" id="ARBA00022679"/>
    </source>
</evidence>
<sequence length="267" mass="29187">MGHGESTPAVAVVVPAFNEENYIGATLDALREQEFDDVVHREVLCGFRVIVVDNNSTDRTAEIVRTVGARSPVPIEVIDETEAGTGCAADTGFRHAIDAGAVYVARTDADTVPASDWLANLLVPLLAGKRLVGGRVRARTEQGASARVFNAAGHLWRLGHAAEWWRTRHEPDELRRSFAVVGNNLAIDAEMYEQCGGFPRTAIGEADEDQVLQQRVRAIAGARAITLRKQAIVHTSLRRLEAYGTTGFVNWYRSDDRSALGRQADVR</sequence>
<keyword evidence="12" id="KW-1185">Reference proteome</keyword>
<dbReference type="InterPro" id="IPR001173">
    <property type="entry name" value="Glyco_trans_2-like"/>
</dbReference>
<evidence type="ECO:0000256" key="6">
    <source>
        <dbReference type="ARBA" id="ARBA00037281"/>
    </source>
</evidence>
<dbReference type="SUPFAM" id="SSF53448">
    <property type="entry name" value="Nucleotide-diphospho-sugar transferases"/>
    <property type="match status" value="1"/>
</dbReference>
<keyword evidence="2" id="KW-1003">Cell membrane</keyword>
<evidence type="ECO:0000256" key="1">
    <source>
        <dbReference type="ARBA" id="ARBA00004236"/>
    </source>
</evidence>
<dbReference type="PANTHER" id="PTHR43646:SF2">
    <property type="entry name" value="GLYCOSYLTRANSFERASE 2-LIKE DOMAIN-CONTAINING PROTEIN"/>
    <property type="match status" value="1"/>
</dbReference>
<evidence type="ECO:0000256" key="5">
    <source>
        <dbReference type="ARBA" id="ARBA00023136"/>
    </source>
</evidence>
<dbReference type="Proteomes" id="UP000271469">
    <property type="component" value="Chromosome"/>
</dbReference>
<protein>
    <recommendedName>
        <fullName evidence="9">4,4'-diaponeurosporenoate glycosyltransferase</fullName>
    </recommendedName>
</protein>
<keyword evidence="3 11" id="KW-0328">Glycosyltransferase</keyword>
<dbReference type="Pfam" id="PF00535">
    <property type="entry name" value="Glycos_transf_2"/>
    <property type="match status" value="1"/>
</dbReference>
<dbReference type="RefSeq" id="WP_124709747.1">
    <property type="nucleotide sequence ID" value="NZ_CP033972.1"/>
</dbReference>
<comment type="pathway">
    <text evidence="7">Carotenoid biosynthesis; staphyloxanthin biosynthesis; staphyloxanthin from farnesyl diphosphate: step 4/5.</text>
</comment>
<name>A0A3G8JRM6_9ACTN</name>
<dbReference type="InterPro" id="IPR029044">
    <property type="entry name" value="Nucleotide-diphossugar_trans"/>
</dbReference>
<proteinExistence type="inferred from homology"/>
<accession>A0A3G8JRM6</accession>
<organism evidence="11 12">
    <name type="scientific">Gordonia insulae</name>
    <dbReference type="NCBI Taxonomy" id="2420509"/>
    <lineage>
        <taxon>Bacteria</taxon>
        <taxon>Bacillati</taxon>
        <taxon>Actinomycetota</taxon>
        <taxon>Actinomycetes</taxon>
        <taxon>Mycobacteriales</taxon>
        <taxon>Gordoniaceae</taxon>
        <taxon>Gordonia</taxon>
    </lineage>
</organism>
<evidence type="ECO:0000259" key="10">
    <source>
        <dbReference type="Pfam" id="PF00535"/>
    </source>
</evidence>
<feature type="domain" description="Glycosyltransferase 2-like" evidence="10">
    <location>
        <begin position="12"/>
        <end position="143"/>
    </location>
</feature>
<gene>
    <name evidence="11" type="ORF">D7316_03984</name>
</gene>
<evidence type="ECO:0000256" key="2">
    <source>
        <dbReference type="ARBA" id="ARBA00022475"/>
    </source>
</evidence>
<comment type="similarity">
    <text evidence="8">Belongs to the glycosyltransferase 2 family. CrtQ subfamily.</text>
</comment>
<evidence type="ECO:0000256" key="9">
    <source>
        <dbReference type="ARBA" id="ARBA00040345"/>
    </source>
</evidence>
<dbReference type="GO" id="GO:0016757">
    <property type="term" value="F:glycosyltransferase activity"/>
    <property type="evidence" value="ECO:0007669"/>
    <property type="project" value="UniProtKB-KW"/>
</dbReference>
<dbReference type="AlphaFoldDB" id="A0A3G8JRM6"/>
<dbReference type="GO" id="GO:0005886">
    <property type="term" value="C:plasma membrane"/>
    <property type="evidence" value="ECO:0007669"/>
    <property type="project" value="UniProtKB-SubCell"/>
</dbReference>
<dbReference type="Gene3D" id="3.90.550.10">
    <property type="entry name" value="Spore Coat Polysaccharide Biosynthesis Protein SpsA, Chain A"/>
    <property type="match status" value="1"/>
</dbReference>
<comment type="function">
    <text evidence="6">Catalyzes the glycosylation of 4,4'-diaponeurosporenoate, i.e. the esterification of glucose at the C1'' position with the carboxyl group of 4,4'-diaponeurosporenic acid, to form glycosyl-4,4'-diaponeurosporenoate. This is a step in the biosynthesis of staphyloxanthin, an orange pigment present in most staphylococci strains.</text>
</comment>
<dbReference type="OrthoDB" id="9802632at2"/>
<evidence type="ECO:0000256" key="3">
    <source>
        <dbReference type="ARBA" id="ARBA00022676"/>
    </source>
</evidence>
<dbReference type="KEGG" id="gom:D7316_03984"/>
<dbReference type="PANTHER" id="PTHR43646">
    <property type="entry name" value="GLYCOSYLTRANSFERASE"/>
    <property type="match status" value="1"/>
</dbReference>
<keyword evidence="4 11" id="KW-0808">Transferase</keyword>
<evidence type="ECO:0000256" key="8">
    <source>
        <dbReference type="ARBA" id="ARBA00038120"/>
    </source>
</evidence>
<comment type="subcellular location">
    <subcellularLocation>
        <location evidence="1">Cell membrane</location>
    </subcellularLocation>
</comment>
<evidence type="ECO:0000313" key="11">
    <source>
        <dbReference type="EMBL" id="AZG47375.1"/>
    </source>
</evidence>
<reference evidence="11 12" key="1">
    <citation type="submission" date="2018-11" db="EMBL/GenBank/DDBJ databases">
        <title>Gordonia insulae sp. nov., isolated from an island soil.</title>
        <authorList>
            <person name="Kim Y.S."/>
            <person name="Kim S.B."/>
        </authorList>
    </citation>
    <scope>NUCLEOTIDE SEQUENCE [LARGE SCALE GENOMIC DNA]</scope>
    <source>
        <strain evidence="11 12">MMS17-SY073</strain>
    </source>
</reference>
<keyword evidence="5" id="KW-0472">Membrane</keyword>
<dbReference type="CDD" id="cd00761">
    <property type="entry name" value="Glyco_tranf_GTA_type"/>
    <property type="match status" value="1"/>
</dbReference>
<evidence type="ECO:0000313" key="12">
    <source>
        <dbReference type="Proteomes" id="UP000271469"/>
    </source>
</evidence>
<evidence type="ECO:0000256" key="7">
    <source>
        <dbReference type="ARBA" id="ARBA00037904"/>
    </source>
</evidence>